<dbReference type="InterPro" id="IPR016024">
    <property type="entry name" value="ARM-type_fold"/>
</dbReference>
<dbReference type="InterPro" id="IPR011989">
    <property type="entry name" value="ARM-like"/>
</dbReference>
<dbReference type="EMBL" id="HE573027">
    <property type="protein sequence ID" value="CCC53688.1"/>
    <property type="molecule type" value="Genomic_DNA"/>
</dbReference>
<name>G0UCX8_TRYVY</name>
<dbReference type="VEuPathDB" id="TriTrypDB:TvY486_1111720"/>
<proteinExistence type="predicted"/>
<dbReference type="GO" id="GO:0005737">
    <property type="term" value="C:cytoplasm"/>
    <property type="evidence" value="ECO:0007669"/>
    <property type="project" value="TreeGrafter"/>
</dbReference>
<sequence>MQYFNQHGQPQQQAPQPYFSTYAQPHVMLATSTAQQPLLQSQSNFYSPQGLMQPITYINATQQVHNFQQPPQSTAQVSSLPYSGISWTGYRTYDIAYPATFHHTPQYAAYYPQQIPLVQNVPRTARVNSNRASVNELRDSFFAMHVKNYAVLEEASRRGSLRESIDKAVLARMGRRGTPGILRILVILDRQYVAACMSVPPSPDDIVLSKAIATEFLDVRCVYCDDGLRLVEVEDGTHVAKHVYVTVRTALEQLAIYQRSLVRKDYKWNFPGLDGTEFMKDIVTNPCVFSTLSAILRGENDDSFTALQLWRRLLLEPAPPDPASENGEEGQASFHCEHQQQIPKADSSAPPVLESCGAGIFATIQGSQLFRIGVSKPKLRQELLRLIAEVASPQGVPASEEVADAPLGTRCTVEQLFLGLFSCSLDTYFVFECFGCGEGKVRCDEEVDIICAGMERLALRIVCSNGGSFMMTAMVKMLCPTRFSASQRTGGKSAKEVDANLQHRVCNSNNGNNNNNNGNNNFLDCSSDVWGAQTSVTAAGGHVPGEPSYWRLFHAVARAFVDGAVPSDTGGEKVTLSRRVKLLTQHVVACRSIQCLVPFFVDCIVQNELDGAGQCMQQPPPKQSEEQALKAKAEQFYEDCKAILEEITRQCGILVNHSYGNYVLQTVIVELAHNSSSAPSLKAMLDKIFESLRTKIFEVSVQKFASNCVERAVEVCVSIENGSELILDFASAFLAEGPRRMLQVALHQYGNYVIHKVLERVTGVATGDMQATKAQMSEACQKEAQYMTIFTHNLAQLQQSSYSVGILSWMQKYTERTKQSPTS</sequence>
<gene>
    <name evidence="3" type="ORF">TVY486_1111720</name>
</gene>
<keyword evidence="1" id="KW-0677">Repeat</keyword>
<organism evidence="3">
    <name type="scientific">Trypanosoma vivax (strain Y486)</name>
    <dbReference type="NCBI Taxonomy" id="1055687"/>
    <lineage>
        <taxon>Eukaryota</taxon>
        <taxon>Discoba</taxon>
        <taxon>Euglenozoa</taxon>
        <taxon>Kinetoplastea</taxon>
        <taxon>Metakinetoplastina</taxon>
        <taxon>Trypanosomatida</taxon>
        <taxon>Trypanosomatidae</taxon>
        <taxon>Trypanosoma</taxon>
        <taxon>Duttonella</taxon>
    </lineage>
</organism>
<dbReference type="OMA" id="AESWCTG"/>
<evidence type="ECO:0000256" key="2">
    <source>
        <dbReference type="SAM" id="MobiDB-lite"/>
    </source>
</evidence>
<evidence type="ECO:0008006" key="4">
    <source>
        <dbReference type="Google" id="ProtNLM"/>
    </source>
</evidence>
<reference evidence="3" key="1">
    <citation type="journal article" date="2012" name="Proc. Natl. Acad. Sci. U.S.A.">
        <title>Antigenic diversity is generated by distinct evolutionary mechanisms in African trypanosome species.</title>
        <authorList>
            <person name="Jackson A.P."/>
            <person name="Berry A."/>
            <person name="Aslett M."/>
            <person name="Allison H.C."/>
            <person name="Burton P."/>
            <person name="Vavrova-Anderson J."/>
            <person name="Brown R."/>
            <person name="Browne H."/>
            <person name="Corton N."/>
            <person name="Hauser H."/>
            <person name="Gamble J."/>
            <person name="Gilderthorp R."/>
            <person name="Marcello L."/>
            <person name="McQuillan J."/>
            <person name="Otto T.D."/>
            <person name="Quail M.A."/>
            <person name="Sanders M.J."/>
            <person name="van Tonder A."/>
            <person name="Ginger M.L."/>
            <person name="Field M.C."/>
            <person name="Barry J.D."/>
            <person name="Hertz-Fowler C."/>
            <person name="Berriman M."/>
        </authorList>
    </citation>
    <scope>NUCLEOTIDE SEQUENCE</scope>
    <source>
        <strain evidence="3">Y486</strain>
    </source>
</reference>
<evidence type="ECO:0000256" key="1">
    <source>
        <dbReference type="ARBA" id="ARBA00022737"/>
    </source>
</evidence>
<dbReference type="InterPro" id="IPR001313">
    <property type="entry name" value="Pumilio_RNA-bd_rpt"/>
</dbReference>
<feature type="region of interest" description="Disordered" evidence="2">
    <location>
        <begin position="318"/>
        <end position="340"/>
    </location>
</feature>
<dbReference type="PANTHER" id="PTHR12537:SF183">
    <property type="entry name" value="RNA BINDING PROTEIN, PUTATIVE-RELATED"/>
    <property type="match status" value="1"/>
</dbReference>
<dbReference type="Pfam" id="PF00806">
    <property type="entry name" value="PUF"/>
    <property type="match status" value="3"/>
</dbReference>
<protein>
    <recommendedName>
        <fullName evidence="4">PUM-HD domain-containing protein</fullName>
    </recommendedName>
</protein>
<evidence type="ECO:0000313" key="3">
    <source>
        <dbReference type="EMBL" id="CCC53688.1"/>
    </source>
</evidence>
<accession>G0UCX8</accession>
<dbReference type="GO" id="GO:0010608">
    <property type="term" value="P:post-transcriptional regulation of gene expression"/>
    <property type="evidence" value="ECO:0007669"/>
    <property type="project" value="TreeGrafter"/>
</dbReference>
<dbReference type="PANTHER" id="PTHR12537">
    <property type="entry name" value="RNA BINDING PROTEIN PUMILIO-RELATED"/>
    <property type="match status" value="1"/>
</dbReference>
<dbReference type="SUPFAM" id="SSF48371">
    <property type="entry name" value="ARM repeat"/>
    <property type="match status" value="1"/>
</dbReference>
<dbReference type="AlphaFoldDB" id="G0UCX8"/>
<dbReference type="Gene3D" id="1.25.10.10">
    <property type="entry name" value="Leucine-rich Repeat Variant"/>
    <property type="match status" value="1"/>
</dbReference>
<dbReference type="GO" id="GO:0003729">
    <property type="term" value="F:mRNA binding"/>
    <property type="evidence" value="ECO:0007669"/>
    <property type="project" value="TreeGrafter"/>
</dbReference>